<keyword evidence="4" id="KW-1185">Reference proteome</keyword>
<sequence>MKKKTSIGSWLLGLVVVLVVAVLALYLNHKVRQRGATAVPSSAVVQPPTATPPPQHPITQAAVPATASTAALPPLGGSDEDVVAALLALAGNGQARDLLMSNQVVARIVATIDALPRRALGTLMLPAHPPKGSFATAEANGQLTMAAENSERYAPYIEVMKSVDPAALVAWYAHAYPLFQQAYQELGYPHGYFNDRLIEVIDNLLAAPELAQPALLQRVKSHYAFADPSLESLSAGQKLLLRTGPANEALIKAKLRAIRAALVGTHLPATGRSAP</sequence>
<proteinExistence type="predicted"/>
<dbReference type="eggNOG" id="COG1711">
    <property type="taxonomic scope" value="Bacteria"/>
</dbReference>
<dbReference type="EMBL" id="AJXU01000028">
    <property type="protein sequence ID" value="EIL90552.1"/>
    <property type="molecule type" value="Genomic_DNA"/>
</dbReference>
<dbReference type="PATRIC" id="fig|1163408.3.peg.1446"/>
<dbReference type="OrthoDB" id="5502479at2"/>
<gene>
    <name evidence="3" type="ORF">UU9_07099</name>
</gene>
<keyword evidence="2" id="KW-0812">Transmembrane</keyword>
<dbReference type="InterPro" id="IPR021382">
    <property type="entry name" value="DUF3014"/>
</dbReference>
<dbReference type="STRING" id="1163408.UU9_07099"/>
<reference evidence="3 4" key="1">
    <citation type="journal article" date="2012" name="J. Bacteriol.">
        <title>Genome sequences for six rhodanobacter strains, isolated from soils and the terrestrial subsurface, with variable denitrification capabilities.</title>
        <authorList>
            <person name="Kostka J.E."/>
            <person name="Green S.J."/>
            <person name="Rishishwar L."/>
            <person name="Prakash O."/>
            <person name="Katz L.S."/>
            <person name="Marino-Ramirez L."/>
            <person name="Jordan I.K."/>
            <person name="Munk C."/>
            <person name="Ivanova N."/>
            <person name="Mikhailova N."/>
            <person name="Watson D.B."/>
            <person name="Brown S.D."/>
            <person name="Palumbo A.V."/>
            <person name="Brooks S.C."/>
        </authorList>
    </citation>
    <scope>NUCLEOTIDE SEQUENCE [LARGE SCALE GENOMIC DNA]</scope>
    <source>
        <strain evidence="4">Jip2T</strain>
    </source>
</reference>
<dbReference type="Pfam" id="PF11219">
    <property type="entry name" value="DUF3014"/>
    <property type="match status" value="1"/>
</dbReference>
<dbReference type="Proteomes" id="UP000004210">
    <property type="component" value="Unassembled WGS sequence"/>
</dbReference>
<feature type="region of interest" description="Disordered" evidence="1">
    <location>
        <begin position="37"/>
        <end position="59"/>
    </location>
</feature>
<evidence type="ECO:0000256" key="2">
    <source>
        <dbReference type="SAM" id="Phobius"/>
    </source>
</evidence>
<protein>
    <recommendedName>
        <fullName evidence="5">DUF3014 domain-containing protein</fullName>
    </recommendedName>
</protein>
<feature type="transmembrane region" description="Helical" evidence="2">
    <location>
        <begin position="7"/>
        <end position="27"/>
    </location>
</feature>
<evidence type="ECO:0000313" key="3">
    <source>
        <dbReference type="EMBL" id="EIL90552.1"/>
    </source>
</evidence>
<accession>I4VTL1</accession>
<organism evidence="3 4">
    <name type="scientific">Rhodanobacter fulvus Jip2</name>
    <dbReference type="NCBI Taxonomy" id="1163408"/>
    <lineage>
        <taxon>Bacteria</taxon>
        <taxon>Pseudomonadati</taxon>
        <taxon>Pseudomonadota</taxon>
        <taxon>Gammaproteobacteria</taxon>
        <taxon>Lysobacterales</taxon>
        <taxon>Rhodanobacteraceae</taxon>
        <taxon>Rhodanobacter</taxon>
    </lineage>
</organism>
<dbReference type="RefSeq" id="WP_007081058.1">
    <property type="nucleotide sequence ID" value="NZ_AJXU01000028.1"/>
</dbReference>
<evidence type="ECO:0000256" key="1">
    <source>
        <dbReference type="SAM" id="MobiDB-lite"/>
    </source>
</evidence>
<evidence type="ECO:0000313" key="4">
    <source>
        <dbReference type="Proteomes" id="UP000004210"/>
    </source>
</evidence>
<keyword evidence="2" id="KW-0472">Membrane</keyword>
<dbReference type="AlphaFoldDB" id="I4VTL1"/>
<keyword evidence="2" id="KW-1133">Transmembrane helix</keyword>
<name>I4VTL1_9GAMM</name>
<evidence type="ECO:0008006" key="5">
    <source>
        <dbReference type="Google" id="ProtNLM"/>
    </source>
</evidence>
<comment type="caution">
    <text evidence="3">The sequence shown here is derived from an EMBL/GenBank/DDBJ whole genome shotgun (WGS) entry which is preliminary data.</text>
</comment>